<dbReference type="InterPro" id="IPR005475">
    <property type="entry name" value="Transketolase-like_Pyr-bd"/>
</dbReference>
<reference evidence="21 22" key="1">
    <citation type="submission" date="2019-11" db="EMBL/GenBank/DDBJ databases">
        <authorList>
            <person name="Li X.-J."/>
            <person name="Feng X.-M."/>
        </authorList>
    </citation>
    <scope>NUCLEOTIDE SEQUENCE [LARGE SCALE GENOMIC DNA]</scope>
    <source>
        <strain evidence="21 22">XMNu-373</strain>
    </source>
</reference>
<feature type="compositionally biased region" description="Basic and acidic residues" evidence="19">
    <location>
        <begin position="1227"/>
        <end position="1241"/>
    </location>
</feature>
<dbReference type="InterPro" id="IPR031717">
    <property type="entry name" value="ODO-1/KGD_C"/>
</dbReference>
<dbReference type="CDD" id="cd02016">
    <property type="entry name" value="TPP_E1_OGDC_like"/>
    <property type="match status" value="1"/>
</dbReference>
<keyword evidence="10" id="KW-0479">Metal-binding</keyword>
<dbReference type="PANTHER" id="PTHR23152:SF4">
    <property type="entry name" value="2-OXOADIPATE DEHYDROGENASE COMPLEX COMPONENT E1"/>
    <property type="match status" value="1"/>
</dbReference>
<dbReference type="Gene3D" id="3.40.50.11610">
    <property type="entry name" value="Multifunctional 2-oxoglutarate metabolism enzyme, C-terminal domain"/>
    <property type="match status" value="1"/>
</dbReference>
<dbReference type="Proteomes" id="UP000460435">
    <property type="component" value="Unassembled WGS sequence"/>
</dbReference>
<evidence type="ECO:0000256" key="3">
    <source>
        <dbReference type="ARBA" id="ARBA00003906"/>
    </source>
</evidence>
<dbReference type="Gene3D" id="1.10.287.1150">
    <property type="entry name" value="TPP helical domain"/>
    <property type="match status" value="1"/>
</dbReference>
<dbReference type="AlphaFoldDB" id="A0A7K3M9Y4"/>
<feature type="compositionally biased region" description="Low complexity" evidence="19">
    <location>
        <begin position="49"/>
        <end position="95"/>
    </location>
</feature>
<dbReference type="PANTHER" id="PTHR23152">
    <property type="entry name" value="2-OXOGLUTARATE DEHYDROGENASE"/>
    <property type="match status" value="1"/>
</dbReference>
<dbReference type="GO" id="GO:0016829">
    <property type="term" value="F:lyase activity"/>
    <property type="evidence" value="ECO:0007669"/>
    <property type="project" value="UniProtKB-KW"/>
</dbReference>
<dbReference type="NCBIfam" id="NF008907">
    <property type="entry name" value="PRK12270.1"/>
    <property type="match status" value="1"/>
</dbReference>
<accession>A0A7K3M9Y4</accession>
<evidence type="ECO:0000256" key="4">
    <source>
        <dbReference type="ARBA" id="ARBA00004813"/>
    </source>
</evidence>
<dbReference type="GO" id="GO:0000287">
    <property type="term" value="F:magnesium ion binding"/>
    <property type="evidence" value="ECO:0007669"/>
    <property type="project" value="UniProtKB-ARBA"/>
</dbReference>
<dbReference type="InterPro" id="IPR001017">
    <property type="entry name" value="DH_E1"/>
</dbReference>
<dbReference type="InterPro" id="IPR029061">
    <property type="entry name" value="THDP-binding"/>
</dbReference>
<evidence type="ECO:0000313" key="22">
    <source>
        <dbReference type="Proteomes" id="UP000460435"/>
    </source>
</evidence>
<dbReference type="EMBL" id="WLZY01000009">
    <property type="protein sequence ID" value="NDL60010.1"/>
    <property type="molecule type" value="Genomic_DNA"/>
</dbReference>
<dbReference type="InterPro" id="IPR001078">
    <property type="entry name" value="2-oxoacid_DH_actylTfrase"/>
</dbReference>
<keyword evidence="11" id="KW-0460">Magnesium</keyword>
<dbReference type="InterPro" id="IPR042179">
    <property type="entry name" value="KGD_C_sf"/>
</dbReference>
<comment type="similarity">
    <text evidence="5">Belongs to the alpha-ketoglutarate dehydrogenase family.</text>
</comment>
<comment type="catalytic activity">
    <reaction evidence="17">
        <text>N(6)-[(R)-dihydrolipoyl]-L-lysyl-[protein] + succinyl-CoA = N(6)-[(R)-S(8)-succinyldihydrolipoyl]-L-lysyl-[protein] + CoA</text>
        <dbReference type="Rhea" id="RHEA:15213"/>
        <dbReference type="Rhea" id="RHEA-COMP:10475"/>
        <dbReference type="Rhea" id="RHEA-COMP:20092"/>
        <dbReference type="ChEBI" id="CHEBI:57287"/>
        <dbReference type="ChEBI" id="CHEBI:57292"/>
        <dbReference type="ChEBI" id="CHEBI:83100"/>
        <dbReference type="ChEBI" id="CHEBI:83120"/>
        <dbReference type="EC" id="2.3.1.61"/>
    </reaction>
</comment>
<evidence type="ECO:0000256" key="5">
    <source>
        <dbReference type="ARBA" id="ARBA00006936"/>
    </source>
</evidence>
<dbReference type="GO" id="GO:0045252">
    <property type="term" value="C:oxoglutarate dehydrogenase complex"/>
    <property type="evidence" value="ECO:0007669"/>
    <property type="project" value="TreeGrafter"/>
</dbReference>
<evidence type="ECO:0000256" key="18">
    <source>
        <dbReference type="SAM" id="Coils"/>
    </source>
</evidence>
<dbReference type="SUPFAM" id="SSF52518">
    <property type="entry name" value="Thiamin diphosphate-binding fold (THDP-binding)"/>
    <property type="match status" value="2"/>
</dbReference>
<evidence type="ECO:0000256" key="17">
    <source>
        <dbReference type="ARBA" id="ARBA00052761"/>
    </source>
</evidence>
<feature type="compositionally biased region" description="Basic and acidic residues" evidence="19">
    <location>
        <begin position="118"/>
        <end position="131"/>
    </location>
</feature>
<dbReference type="UniPathway" id="UPA00223">
    <property type="reaction ID" value="UER00997"/>
</dbReference>
<evidence type="ECO:0000256" key="15">
    <source>
        <dbReference type="ARBA" id="ARBA00030680"/>
    </source>
</evidence>
<evidence type="ECO:0000256" key="14">
    <source>
        <dbReference type="ARBA" id="ARBA00023268"/>
    </source>
</evidence>
<dbReference type="EC" id="1.2.4.2" evidence="6"/>
<comment type="function">
    <text evidence="3">E1 component of the 2-oxoglutarate dehydrogenase (OGDH) complex which catalyzes the decarboxylation of 2-oxoglutarate, the first step in the conversion of 2-oxoglutarate to succinyl-CoA and CO(2).</text>
</comment>
<evidence type="ECO:0000259" key="20">
    <source>
        <dbReference type="SMART" id="SM00861"/>
    </source>
</evidence>
<dbReference type="GO" id="GO:0004591">
    <property type="term" value="F:oxoglutarate dehydrogenase (succinyl-transferring) activity"/>
    <property type="evidence" value="ECO:0007669"/>
    <property type="project" value="UniProtKB-EC"/>
</dbReference>
<dbReference type="Gene3D" id="3.40.50.970">
    <property type="match status" value="1"/>
</dbReference>
<evidence type="ECO:0000256" key="2">
    <source>
        <dbReference type="ARBA" id="ARBA00001964"/>
    </source>
</evidence>
<feature type="domain" description="Transketolase-like pyrimidine-binding" evidence="20">
    <location>
        <begin position="900"/>
        <end position="1093"/>
    </location>
</feature>
<evidence type="ECO:0000256" key="9">
    <source>
        <dbReference type="ARBA" id="ARBA00022532"/>
    </source>
</evidence>
<dbReference type="Pfam" id="PF00198">
    <property type="entry name" value="2-oxoacid_dh"/>
    <property type="match status" value="1"/>
</dbReference>
<keyword evidence="9" id="KW-0816">Tricarboxylic acid cycle</keyword>
<evidence type="ECO:0000313" key="21">
    <source>
        <dbReference type="EMBL" id="NDL60010.1"/>
    </source>
</evidence>
<dbReference type="Pfam" id="PF16870">
    <property type="entry name" value="OxoGdeHyase_C"/>
    <property type="match status" value="1"/>
</dbReference>
<name>A0A7K3M9Y4_9ACTN</name>
<dbReference type="PIRSF" id="PIRSF000157">
    <property type="entry name" value="Oxoglu_dh_E1"/>
    <property type="match status" value="1"/>
</dbReference>
<evidence type="ECO:0000256" key="13">
    <source>
        <dbReference type="ARBA" id="ARBA00023052"/>
    </source>
</evidence>
<dbReference type="InterPro" id="IPR032106">
    <property type="entry name" value="2-oxogl_dehyd_N"/>
</dbReference>
<dbReference type="GO" id="GO:0005829">
    <property type="term" value="C:cytosol"/>
    <property type="evidence" value="ECO:0007669"/>
    <property type="project" value="TreeGrafter"/>
</dbReference>
<keyword evidence="21" id="KW-0808">Transferase</keyword>
<dbReference type="SUPFAM" id="SSF52777">
    <property type="entry name" value="CoA-dependent acyltransferases"/>
    <property type="match status" value="1"/>
</dbReference>
<comment type="cofactor">
    <cofactor evidence="2">
        <name>thiamine diphosphate</name>
        <dbReference type="ChEBI" id="CHEBI:58937"/>
    </cofactor>
</comment>
<dbReference type="GO" id="GO:0004149">
    <property type="term" value="F:dihydrolipoyllysine-residue succinyltransferase activity"/>
    <property type="evidence" value="ECO:0007669"/>
    <property type="project" value="UniProtKB-EC"/>
</dbReference>
<dbReference type="Pfam" id="PF00676">
    <property type="entry name" value="E1_dh"/>
    <property type="match status" value="1"/>
</dbReference>
<keyword evidence="13" id="KW-0786">Thiamine pyrophosphate</keyword>
<keyword evidence="18" id="KW-0175">Coiled coil</keyword>
<comment type="caution">
    <text evidence="21">The sequence shown here is derived from an EMBL/GenBank/DDBJ whole genome shotgun (WGS) entry which is preliminary data.</text>
</comment>
<dbReference type="Gene3D" id="3.40.50.12470">
    <property type="match status" value="1"/>
</dbReference>
<evidence type="ECO:0000256" key="16">
    <source>
        <dbReference type="ARBA" id="ARBA00051911"/>
    </source>
</evidence>
<evidence type="ECO:0000256" key="6">
    <source>
        <dbReference type="ARBA" id="ARBA00012280"/>
    </source>
</evidence>
<dbReference type="GO" id="GO:0030976">
    <property type="term" value="F:thiamine pyrophosphate binding"/>
    <property type="evidence" value="ECO:0007669"/>
    <property type="project" value="InterPro"/>
</dbReference>
<dbReference type="FunFam" id="1.10.287.1150:FF:000004">
    <property type="entry name" value="2-oxoglutarate dehydrogenase E1 component"/>
    <property type="match status" value="1"/>
</dbReference>
<feature type="region of interest" description="Disordered" evidence="19">
    <location>
        <begin position="1216"/>
        <end position="1241"/>
    </location>
</feature>
<comment type="catalytic activity">
    <reaction evidence="16">
        <text>N(6)-[(R)-lipoyl]-L-lysyl-[protein] + 2-oxoglutarate + H(+) = N(6)-[(R)-S(8)-succinyldihydrolipoyl]-L-lysyl-[protein] + CO2</text>
        <dbReference type="Rhea" id="RHEA:12188"/>
        <dbReference type="Rhea" id="RHEA-COMP:10474"/>
        <dbReference type="Rhea" id="RHEA-COMP:20092"/>
        <dbReference type="ChEBI" id="CHEBI:15378"/>
        <dbReference type="ChEBI" id="CHEBI:16526"/>
        <dbReference type="ChEBI" id="CHEBI:16810"/>
        <dbReference type="ChEBI" id="CHEBI:83099"/>
        <dbReference type="ChEBI" id="CHEBI:83120"/>
        <dbReference type="EC" id="1.2.4.2"/>
    </reaction>
</comment>
<dbReference type="InterPro" id="IPR023213">
    <property type="entry name" value="CAT-like_dom_sf"/>
</dbReference>
<dbReference type="InterPro" id="IPR011603">
    <property type="entry name" value="2oxoglutarate_DH_E1"/>
</dbReference>
<evidence type="ECO:0000256" key="1">
    <source>
        <dbReference type="ARBA" id="ARBA00001946"/>
    </source>
</evidence>
<dbReference type="GO" id="GO:0006099">
    <property type="term" value="P:tricarboxylic acid cycle"/>
    <property type="evidence" value="ECO:0007669"/>
    <property type="project" value="UniProtKB-UniPathway"/>
</dbReference>
<keyword evidence="14" id="KW-0511">Multifunctional enzyme</keyword>
<evidence type="ECO:0000256" key="8">
    <source>
        <dbReference type="ARBA" id="ARBA00013321"/>
    </source>
</evidence>
<comment type="cofactor">
    <cofactor evidence="1">
        <name>Mg(2+)</name>
        <dbReference type="ChEBI" id="CHEBI:18420"/>
    </cofactor>
</comment>
<sequence length="1241" mass="136465">MDTVAPTGPPAGFGPNDWLVEELYASWLEDPSSVDPQWADYFAAHAKQPSASSATTSKTSSTPSNSTSPSSTRTTVTSQAAPASTATSRPSGSAPVEGSGGREPEAPARKSAAASPDKSAEAPEPTEEKVQLRGAPARTATNMESSLEVPTATSVRAVPAKLLVDNRIVINNHLARSRGGKVSFTHIIGFALIKALGRMPDMNYSYGETENGKPALVKPAHVNLGLAIDMKKSDGTRQLLVPSIKKAETLDFAEFWSAYEDLVRRARDGKLAVEDFVGTTISLTNPGTIGTVHSVPRLMKGQGTIVGVGAMEYPAEYQGAAPETLARIGVSKTMTLTSTYDHRIIQGAQSGEFLRIVHQLLLGEHEFYDEIFRALRIPYEPIRWATDVTTDHADEVSKQARVLELIHAYRVRGHLMADTDPLEYQQRTHPDLDVTTHGLTLWDLDREFATGSFGGSKRFMLLRDILGVLRNAYCRTVGIEYMHIQEPDQRRWIQERVEKPVDLTAREDQLRILLKLNQAEAFESFLQTKYVGQKRFSLEGGESLIPLLDEVVASAAEEGLVEVTVGMAHRGRLNVLANIAGKSYSQIFGEFQGNIDPRTVQGSGDVKYHLGAEGEYTTLDGSKIKVSLSANPSHLEAVNPVLEGIARAKQDILDRGQDFPVLPILVHGDAAFAGQGVVAETLNLSQLRGYRTGGTVHVVVNNQVGYTTSPEQSRSSMYSTDVARMVQAPIFHVNGDDPEACARVARMAFEFRQAFNKDVVIDMICYRLRGHNEGDDPSYTQPLMYDLIRAKRPVRKLYTEALIGRGDITIEEAEQVMADYQQQLERVFAETRQAEIAAAASVPRYPDKPEPEGEVTTAVSQEILKRIADAHVNVPDGFTVHPKVLPQLQRRAAMLADGGIDWATAEITAFGSLLIDGRPVRLAGQDSRRGTFVQRFAAVVDRHNGDAWVPLQHLDENQAKFYVHDSLLSEFAAMGFEYGYSVARPEALVLWEAQFGDFVNGAQTIIDEFLTAGETKWGQRSGLVLLLPHGYEGQGPDHSSARIERFLLMGAEEAFRVAQPSTPASYFHLLRLHALSPHHRPLIVFTPKSMLRNKRAVSEPEDFTGTTTFQAVLGDPGGIDPAKVERVLLCSGKITWDLLNSREKRSDERTAIIRLEQLYPLAAEQIRNELAAFPALREVRWVQDEPENMGPWPFLAMHLPSKLPDGVSLTHITRPASTSPAVGSPARHIEEQNELHDTAFA</sequence>
<proteinExistence type="inferred from homology"/>
<dbReference type="Gene3D" id="3.30.559.10">
    <property type="entry name" value="Chloramphenicol acetyltransferase-like domain"/>
    <property type="match status" value="1"/>
</dbReference>
<evidence type="ECO:0000256" key="12">
    <source>
        <dbReference type="ARBA" id="ARBA00023002"/>
    </source>
</evidence>
<dbReference type="EC" id="2.3.1.61" evidence="7"/>
<dbReference type="Pfam" id="PF02779">
    <property type="entry name" value="Transket_pyr"/>
    <property type="match status" value="1"/>
</dbReference>
<dbReference type="NCBIfam" id="NF006914">
    <property type="entry name" value="PRK09404.1"/>
    <property type="match status" value="1"/>
</dbReference>
<feature type="coiled-coil region" evidence="18">
    <location>
        <begin position="810"/>
        <end position="837"/>
    </location>
</feature>
<evidence type="ECO:0000256" key="7">
    <source>
        <dbReference type="ARBA" id="ARBA00012945"/>
    </source>
</evidence>
<protein>
    <recommendedName>
        <fullName evidence="8">2-oxoglutarate dehydrogenase E1 component</fullName>
        <ecNumber evidence="6">1.2.4.2</ecNumber>
        <ecNumber evidence="7">2.3.1.61</ecNumber>
    </recommendedName>
    <alternativeName>
        <fullName evidence="15">Alpha-ketoglutarate dehydrogenase</fullName>
    </alternativeName>
</protein>
<organism evidence="21 22">
    <name type="scientific">Phytoactinopolyspora mesophila</name>
    <dbReference type="NCBI Taxonomy" id="2650750"/>
    <lineage>
        <taxon>Bacteria</taxon>
        <taxon>Bacillati</taxon>
        <taxon>Actinomycetota</taxon>
        <taxon>Actinomycetes</taxon>
        <taxon>Jiangellales</taxon>
        <taxon>Jiangellaceae</taxon>
        <taxon>Phytoactinopolyspora</taxon>
    </lineage>
</organism>
<dbReference type="NCBIfam" id="TIGR00239">
    <property type="entry name" value="2oxo_dh_E1"/>
    <property type="match status" value="1"/>
</dbReference>
<dbReference type="SMART" id="SM00861">
    <property type="entry name" value="Transket_pyr"/>
    <property type="match status" value="1"/>
</dbReference>
<keyword evidence="12" id="KW-0560">Oxidoreductase</keyword>
<comment type="pathway">
    <text evidence="4">Carbohydrate metabolism; tricarboxylic acid cycle; succinyl-CoA from 2-oxoglutarate (dehydrogenase route): step 1/1.</text>
</comment>
<evidence type="ECO:0000256" key="11">
    <source>
        <dbReference type="ARBA" id="ARBA00022842"/>
    </source>
</evidence>
<keyword evidence="21" id="KW-0456">Lyase</keyword>
<gene>
    <name evidence="21" type="ORF">F7O44_23325</name>
</gene>
<evidence type="ECO:0000256" key="10">
    <source>
        <dbReference type="ARBA" id="ARBA00022723"/>
    </source>
</evidence>
<keyword evidence="22" id="KW-1185">Reference proteome</keyword>
<dbReference type="Pfam" id="PF16078">
    <property type="entry name" value="2-oxogl_dehyd_N"/>
    <property type="match status" value="1"/>
</dbReference>
<evidence type="ECO:0000256" key="19">
    <source>
        <dbReference type="SAM" id="MobiDB-lite"/>
    </source>
</evidence>
<feature type="region of interest" description="Disordered" evidence="19">
    <location>
        <begin position="46"/>
        <end position="148"/>
    </location>
</feature>